<dbReference type="Pfam" id="PF01420">
    <property type="entry name" value="Methylase_S"/>
    <property type="match status" value="2"/>
</dbReference>
<keyword evidence="2" id="KW-0680">Restriction system</keyword>
<dbReference type="Gene3D" id="1.10.287.1120">
    <property type="entry name" value="Bipartite methylase S protein"/>
    <property type="match status" value="1"/>
</dbReference>
<sequence>MTSTSSSAQLGGMGLYHTLPCPDGWTTRRLRFLTRINKAQPIPLAPEDEVSFVPMAAVGENGGLQLDQVKALDEVGDGYTYFADGDVVTAKITPCFENGKGAFAEGLNNGIAFGTTELHIIRPGEEIDGRFLFYLSISELFRKLGEGAMYGAGGQKRVPELFIKDFQALLPPLGEQQKIATFLDRKTAEIDTLIDKKRRLLDRLAEKRTALITRAVTKGLNPDTPMKDSGIEWLGEIPAHWETGLPIKYLVKMSGGMTPSTSNPLYWDGDIPWVSPKDMKRPELIDAQDHVTELALSETGLSLVETGSVLIVVRGMILAHSFPVAINRVPVVLNQDMKALKVGPRLSPEYFALLLRAIADVMLSLVESSAHGTKALRTDRWKELLIALPPVDEQDTIVELVEKMVADLDSLEDATSNTIDKLEEYRSALITNAVTGQIKVS</sequence>
<proteinExistence type="inferred from homology"/>
<feature type="domain" description="Type I restriction modification DNA specificity" evidence="4">
    <location>
        <begin position="247"/>
        <end position="419"/>
    </location>
</feature>
<accession>A0A291P3R3</accession>
<dbReference type="CDD" id="cd17249">
    <property type="entry name" value="RMtype1_S_EcoR124I-TRD2-CR2_like"/>
    <property type="match status" value="1"/>
</dbReference>
<dbReference type="Proteomes" id="UP000219993">
    <property type="component" value="Chromosome"/>
</dbReference>
<evidence type="ECO:0000256" key="3">
    <source>
        <dbReference type="ARBA" id="ARBA00023125"/>
    </source>
</evidence>
<dbReference type="REBASE" id="223244">
    <property type="entry name" value="S.Hbe111ORF547P"/>
</dbReference>
<organism evidence="5 6">
    <name type="scientific">Halomonas beimenensis</name>
    <dbReference type="NCBI Taxonomy" id="475662"/>
    <lineage>
        <taxon>Bacteria</taxon>
        <taxon>Pseudomonadati</taxon>
        <taxon>Pseudomonadota</taxon>
        <taxon>Gammaproteobacteria</taxon>
        <taxon>Oceanospirillales</taxon>
        <taxon>Halomonadaceae</taxon>
        <taxon>Halomonas</taxon>
    </lineage>
</organism>
<gene>
    <name evidence="5" type="primary">hsdS</name>
    <name evidence="5" type="ORF">BEI_0549</name>
</gene>
<dbReference type="RefSeq" id="WP_227644550.1">
    <property type="nucleotide sequence ID" value="NZ_BAAADT010000003.1"/>
</dbReference>
<dbReference type="GO" id="GO:0003677">
    <property type="term" value="F:DNA binding"/>
    <property type="evidence" value="ECO:0007669"/>
    <property type="project" value="UniProtKB-KW"/>
</dbReference>
<dbReference type="InterPro" id="IPR000055">
    <property type="entry name" value="Restrct_endonuc_typeI_TRD"/>
</dbReference>
<evidence type="ECO:0000259" key="4">
    <source>
        <dbReference type="Pfam" id="PF01420"/>
    </source>
</evidence>
<dbReference type="EMBL" id="CP021435">
    <property type="protein sequence ID" value="ATJ81536.1"/>
    <property type="molecule type" value="Genomic_DNA"/>
</dbReference>
<dbReference type="KEGG" id="hbe:BEI_0549"/>
<evidence type="ECO:0000256" key="2">
    <source>
        <dbReference type="ARBA" id="ARBA00022747"/>
    </source>
</evidence>
<dbReference type="Gene3D" id="3.90.220.20">
    <property type="entry name" value="DNA methylase specificity domains"/>
    <property type="match status" value="2"/>
</dbReference>
<protein>
    <submittedName>
        <fullName evidence="5">Type I restriction-modification system, specificity subunit S</fullName>
    </submittedName>
</protein>
<dbReference type="InterPro" id="IPR052021">
    <property type="entry name" value="Type-I_RS_S_subunit"/>
</dbReference>
<dbReference type="SUPFAM" id="SSF116734">
    <property type="entry name" value="DNA methylase specificity domain"/>
    <property type="match status" value="2"/>
</dbReference>
<keyword evidence="3" id="KW-0238">DNA-binding</keyword>
<evidence type="ECO:0000256" key="1">
    <source>
        <dbReference type="ARBA" id="ARBA00010923"/>
    </source>
</evidence>
<reference evidence="5 6" key="1">
    <citation type="journal article" date="2017" name="Sci. Rep.">
        <title>Revealing the Saline Adaptation Strategies of the Halophilic Bacterium Halomonas beimenensis through High-throughput Omics and Transposon Mutagenesis Approaches.</title>
        <authorList>
            <person name="Chen Y.H."/>
            <person name="Lin S.S."/>
            <person name="Shyu Y.T."/>
        </authorList>
    </citation>
    <scope>NUCLEOTIDE SEQUENCE [LARGE SCALE GENOMIC DNA]</scope>
    <source>
        <strain evidence="5 6">NTU-111</strain>
    </source>
</reference>
<feature type="domain" description="Type I restriction modification DNA specificity" evidence="4">
    <location>
        <begin position="22"/>
        <end position="191"/>
    </location>
</feature>
<evidence type="ECO:0000313" key="5">
    <source>
        <dbReference type="EMBL" id="ATJ81536.1"/>
    </source>
</evidence>
<evidence type="ECO:0000313" key="6">
    <source>
        <dbReference type="Proteomes" id="UP000219993"/>
    </source>
</evidence>
<keyword evidence="6" id="KW-1185">Reference proteome</keyword>
<dbReference type="CDD" id="cd17260">
    <property type="entry name" value="RMtype1_S_EcoEI-TRD1-CR1_like"/>
    <property type="match status" value="1"/>
</dbReference>
<dbReference type="PANTHER" id="PTHR30408">
    <property type="entry name" value="TYPE-1 RESTRICTION ENZYME ECOKI SPECIFICITY PROTEIN"/>
    <property type="match status" value="1"/>
</dbReference>
<dbReference type="PANTHER" id="PTHR30408:SF12">
    <property type="entry name" value="TYPE I RESTRICTION ENZYME MJAVIII SPECIFICITY SUBUNIT"/>
    <property type="match status" value="1"/>
</dbReference>
<dbReference type="GO" id="GO:0009307">
    <property type="term" value="P:DNA restriction-modification system"/>
    <property type="evidence" value="ECO:0007669"/>
    <property type="project" value="UniProtKB-KW"/>
</dbReference>
<comment type="similarity">
    <text evidence="1">Belongs to the type-I restriction system S methylase family.</text>
</comment>
<name>A0A291P3R3_9GAMM</name>
<dbReference type="AlphaFoldDB" id="A0A291P3R3"/>
<dbReference type="InterPro" id="IPR044946">
    <property type="entry name" value="Restrct_endonuc_typeI_TRD_sf"/>
</dbReference>